<proteinExistence type="inferred from homology"/>
<feature type="non-terminal residue" evidence="8">
    <location>
        <position position="1"/>
    </location>
</feature>
<feature type="domain" description="Mab-21-like HhH/H2TH-like" evidence="7">
    <location>
        <begin position="260"/>
        <end position="312"/>
    </location>
</feature>
<dbReference type="Proteomes" id="UP000566440">
    <property type="component" value="Unassembled WGS sequence"/>
</dbReference>
<organism evidence="8 9">
    <name type="scientific">Galbula dea</name>
    <dbReference type="NCBI Taxonomy" id="1109041"/>
    <lineage>
        <taxon>Eukaryota</taxon>
        <taxon>Metazoa</taxon>
        <taxon>Chordata</taxon>
        <taxon>Craniata</taxon>
        <taxon>Vertebrata</taxon>
        <taxon>Euteleostomi</taxon>
        <taxon>Archelosauria</taxon>
        <taxon>Archosauria</taxon>
        <taxon>Dinosauria</taxon>
        <taxon>Saurischia</taxon>
        <taxon>Theropoda</taxon>
        <taxon>Coelurosauria</taxon>
        <taxon>Aves</taxon>
        <taxon>Neognathae</taxon>
        <taxon>Neoaves</taxon>
        <taxon>Telluraves</taxon>
        <taxon>Coraciimorphae</taxon>
        <taxon>Piciformes</taxon>
        <taxon>Galbulidae</taxon>
        <taxon>Galbula</taxon>
    </lineage>
</organism>
<feature type="non-terminal residue" evidence="8">
    <location>
        <position position="356"/>
    </location>
</feature>
<keyword evidence="3" id="KW-0812">Transmembrane</keyword>
<dbReference type="AlphaFoldDB" id="A0A7K9SIQ4"/>
<keyword evidence="5" id="KW-1133">Transmembrane helix</keyword>
<comment type="caution">
    <text evidence="8">The sequence shown here is derived from an EMBL/GenBank/DDBJ whole genome shotgun (WGS) entry which is preliminary data.</text>
</comment>
<dbReference type="PANTHER" id="PTHR10656:SF40">
    <property type="entry name" value="INOSITOL 1,4,5-TRISPHOSPHATE RECEPTOR-INTERACTING PROTEIN-LIKE 1"/>
    <property type="match status" value="1"/>
</dbReference>
<evidence type="ECO:0000256" key="4">
    <source>
        <dbReference type="ARBA" id="ARBA00022729"/>
    </source>
</evidence>
<accession>A0A7K9SIQ4</accession>
<keyword evidence="6" id="KW-0472">Membrane</keyword>
<evidence type="ECO:0000256" key="5">
    <source>
        <dbReference type="ARBA" id="ARBA00022989"/>
    </source>
</evidence>
<dbReference type="Gene3D" id="1.10.1410.40">
    <property type="match status" value="1"/>
</dbReference>
<sequence length="356" mass="40256">IFAKRTRWPLKGLAKRSQIVKKVVDDLLHVLQLDLSNSFLPVLQPAIGVGSAFEGWSPSDDEPVYRLLVPLKPPHGYSFCLELGKTGEMPSKECHICVDLECICSNNKTTCIVHHPVKELRKRHEGLSLRNTLCTGSYLDVQKTARWIQGLVRSAWGRVPHSQHYKMKMLPSKNSCKMQLTNASKETLTVELIFGVQQGNSDIFLCSQTPEAVVNSSTTWPMSCAVAEAKLFRQIATKAPRGSFHLECLHACTRILVGTSFSTSMLKTVVMHLLTTIPLGAWRKKDFVLRLEDIMQYLHGCLQEKRLNHFFFGNKSVPKEIILPPEFQTAEPYNLFHHLVEDPVAHARALEEFEEL</sequence>
<dbReference type="PANTHER" id="PTHR10656">
    <property type="entry name" value="CELL FATE DETERMINING PROTEIN MAB21-RELATED"/>
    <property type="match status" value="1"/>
</dbReference>
<dbReference type="PRINTS" id="PR02107">
    <property type="entry name" value="INOS145TPRIP"/>
</dbReference>
<dbReference type="InterPro" id="IPR026250">
    <property type="entry name" value="ITPRIP-like"/>
</dbReference>
<keyword evidence="9" id="KW-1185">Reference proteome</keyword>
<dbReference type="InterPro" id="IPR046906">
    <property type="entry name" value="Mab-21_HhH/H2TH-like"/>
</dbReference>
<evidence type="ECO:0000256" key="6">
    <source>
        <dbReference type="ARBA" id="ARBA00023136"/>
    </source>
</evidence>
<gene>
    <name evidence="8" type="primary">Itpripl1_0</name>
    <name evidence="8" type="ORF">GALDEA_R13180</name>
</gene>
<dbReference type="GO" id="GO:0016020">
    <property type="term" value="C:membrane"/>
    <property type="evidence" value="ECO:0007669"/>
    <property type="project" value="UniProtKB-SubCell"/>
</dbReference>
<name>A0A7K9SIQ4_9PICI</name>
<reference evidence="8 9" key="1">
    <citation type="submission" date="2019-09" db="EMBL/GenBank/DDBJ databases">
        <title>Bird 10,000 Genomes (B10K) Project - Family phase.</title>
        <authorList>
            <person name="Zhang G."/>
        </authorList>
    </citation>
    <scope>NUCLEOTIDE SEQUENCE [LARGE SCALE GENOMIC DNA]</scope>
    <source>
        <strain evidence="8">B10K-DU-001-62</strain>
        <tissue evidence="8">Muscle</tissue>
    </source>
</reference>
<dbReference type="Pfam" id="PF20266">
    <property type="entry name" value="Mab-21_C"/>
    <property type="match status" value="1"/>
</dbReference>
<evidence type="ECO:0000256" key="2">
    <source>
        <dbReference type="ARBA" id="ARBA00005554"/>
    </source>
</evidence>
<comment type="similarity">
    <text evidence="2">Belongs to the ITPRIP family.</text>
</comment>
<dbReference type="InterPro" id="IPR024810">
    <property type="entry name" value="MAB21L/cGLR"/>
</dbReference>
<evidence type="ECO:0000256" key="3">
    <source>
        <dbReference type="ARBA" id="ARBA00022692"/>
    </source>
</evidence>
<dbReference type="EMBL" id="VWZX01001155">
    <property type="protein sequence ID" value="NXI35728.1"/>
    <property type="molecule type" value="Genomic_DNA"/>
</dbReference>
<evidence type="ECO:0000256" key="1">
    <source>
        <dbReference type="ARBA" id="ARBA00004479"/>
    </source>
</evidence>
<evidence type="ECO:0000313" key="8">
    <source>
        <dbReference type="EMBL" id="NXI35728.1"/>
    </source>
</evidence>
<keyword evidence="4" id="KW-0732">Signal</keyword>
<protein>
    <submittedName>
        <fullName evidence="8">IPIL1 protein</fullName>
    </submittedName>
</protein>
<evidence type="ECO:0000313" key="9">
    <source>
        <dbReference type="Proteomes" id="UP000566440"/>
    </source>
</evidence>
<evidence type="ECO:0000259" key="7">
    <source>
        <dbReference type="Pfam" id="PF20266"/>
    </source>
</evidence>
<dbReference type="OrthoDB" id="9034619at2759"/>
<comment type="subcellular location">
    <subcellularLocation>
        <location evidence="1">Membrane</location>
        <topology evidence="1">Single-pass type I membrane protein</topology>
    </subcellularLocation>
</comment>
<dbReference type="SMART" id="SM01265">
    <property type="entry name" value="Mab-21"/>
    <property type="match status" value="1"/>
</dbReference>